<evidence type="ECO:0000256" key="5">
    <source>
        <dbReference type="ARBA" id="ARBA00023145"/>
    </source>
</evidence>
<feature type="signal peptide" evidence="7">
    <location>
        <begin position="1"/>
        <end position="21"/>
    </location>
</feature>
<dbReference type="InterPro" id="IPR000169">
    <property type="entry name" value="Pept_cys_AS"/>
</dbReference>
<reference evidence="10" key="1">
    <citation type="submission" date="2021-03" db="EMBL/GenBank/DDBJ databases">
        <title>Chromosome level genome of the anhydrobiotic midge Polypedilum vanderplanki.</title>
        <authorList>
            <person name="Yoshida Y."/>
            <person name="Kikawada T."/>
            <person name="Gusev O."/>
        </authorList>
    </citation>
    <scope>NUCLEOTIDE SEQUENCE</scope>
    <source>
        <strain evidence="10">NIAS01</strain>
        <tissue evidence="10">Whole body or cell culture</tissue>
    </source>
</reference>
<dbReference type="PRINTS" id="PR00705">
    <property type="entry name" value="PAPAIN"/>
</dbReference>
<evidence type="ECO:0000259" key="9">
    <source>
        <dbReference type="SMART" id="SM00848"/>
    </source>
</evidence>
<dbReference type="InterPro" id="IPR013128">
    <property type="entry name" value="Peptidase_C1A"/>
</dbReference>
<dbReference type="PROSITE" id="PS00139">
    <property type="entry name" value="THIOL_PROTEASE_CYS"/>
    <property type="match status" value="1"/>
</dbReference>
<dbReference type="InterPro" id="IPR013201">
    <property type="entry name" value="Prot_inhib_I29"/>
</dbReference>
<evidence type="ECO:0000259" key="8">
    <source>
        <dbReference type="SMART" id="SM00645"/>
    </source>
</evidence>
<keyword evidence="6" id="KW-1015">Disulfide bond</keyword>
<dbReference type="FunFam" id="3.90.70.10:FF:000332">
    <property type="entry name" value="Cathepsin L1"/>
    <property type="match status" value="1"/>
</dbReference>
<dbReference type="GO" id="GO:0006508">
    <property type="term" value="P:proteolysis"/>
    <property type="evidence" value="ECO:0007669"/>
    <property type="project" value="UniProtKB-KW"/>
</dbReference>
<dbReference type="Gene3D" id="3.90.70.10">
    <property type="entry name" value="Cysteine proteinases"/>
    <property type="match status" value="1"/>
</dbReference>
<dbReference type="GO" id="GO:0008234">
    <property type="term" value="F:cysteine-type peptidase activity"/>
    <property type="evidence" value="ECO:0007669"/>
    <property type="project" value="UniProtKB-KW"/>
</dbReference>
<dbReference type="InterPro" id="IPR025660">
    <property type="entry name" value="Pept_his_AS"/>
</dbReference>
<feature type="chain" id="PRO_5039944054" evidence="7">
    <location>
        <begin position="22"/>
        <end position="410"/>
    </location>
</feature>
<keyword evidence="4" id="KW-0788">Thiol protease</keyword>
<sequence length="410" mass="46859">MTRFILWVFIIFLIEFKNVQAGLLDKLDVPKIEPKSIVKKATETTSDFDIDLDDIDIPNITKKELLTFINFKSTFNKTYATIEEEKVAIKNLISMKREVDLHNKRYEDGEETFMRGLNILSDLTPEDVNKLVNGFVKPKREKSFIKSEDYDDGEEENYENFYDEDEDENEEEGTILDILKRRKRSNKVEDKNESLNYTAKGFIHPVIAQGKCGSCWSFASISAIEAQWFKKTGKLEKLSEQQLIDCDRDDEGDGNYGCAGGSMDVAFKFIKKFGKIAPCSDYPYEGNDTYKCKKLDGIVTVLSHENLTPGDENLLKKKLFEIGPIPIAVDASLSSFQTYKSGVYFDKQCTTNSNHAMLIVGFGYDEKTELKYWLIKNTYGKSWGLQGYMKLARDVDNHCGVAEYASYPIV</sequence>
<dbReference type="SMART" id="SM00645">
    <property type="entry name" value="Pept_C1"/>
    <property type="match status" value="1"/>
</dbReference>
<dbReference type="Pfam" id="PF00112">
    <property type="entry name" value="Peptidase_C1"/>
    <property type="match status" value="1"/>
</dbReference>
<feature type="domain" description="Peptidase C1A papain C-terminal" evidence="8">
    <location>
        <begin position="191"/>
        <end position="409"/>
    </location>
</feature>
<evidence type="ECO:0000256" key="1">
    <source>
        <dbReference type="ARBA" id="ARBA00008455"/>
    </source>
</evidence>
<evidence type="ECO:0000256" key="7">
    <source>
        <dbReference type="SAM" id="SignalP"/>
    </source>
</evidence>
<dbReference type="CDD" id="cd02248">
    <property type="entry name" value="Peptidase_C1A"/>
    <property type="match status" value="1"/>
</dbReference>
<keyword evidence="5" id="KW-0865">Zymogen</keyword>
<dbReference type="InterPro" id="IPR038765">
    <property type="entry name" value="Papain-like_cys_pep_sf"/>
</dbReference>
<organism evidence="10 11">
    <name type="scientific">Polypedilum vanderplanki</name>
    <name type="common">Sleeping chironomid midge</name>
    <dbReference type="NCBI Taxonomy" id="319348"/>
    <lineage>
        <taxon>Eukaryota</taxon>
        <taxon>Metazoa</taxon>
        <taxon>Ecdysozoa</taxon>
        <taxon>Arthropoda</taxon>
        <taxon>Hexapoda</taxon>
        <taxon>Insecta</taxon>
        <taxon>Pterygota</taxon>
        <taxon>Neoptera</taxon>
        <taxon>Endopterygota</taxon>
        <taxon>Diptera</taxon>
        <taxon>Nematocera</taxon>
        <taxon>Chironomoidea</taxon>
        <taxon>Chironomidae</taxon>
        <taxon>Chironominae</taxon>
        <taxon>Polypedilum</taxon>
        <taxon>Polypedilum</taxon>
    </lineage>
</organism>
<protein>
    <submittedName>
        <fullName evidence="10">Uncharacterized protein</fullName>
    </submittedName>
</protein>
<dbReference type="SMART" id="SM00848">
    <property type="entry name" value="Inhibitor_I29"/>
    <property type="match status" value="1"/>
</dbReference>
<comment type="similarity">
    <text evidence="1">Belongs to the peptidase C1 family.</text>
</comment>
<keyword evidence="7" id="KW-0732">Signal</keyword>
<evidence type="ECO:0000256" key="6">
    <source>
        <dbReference type="ARBA" id="ARBA00023157"/>
    </source>
</evidence>
<accession>A0A9J6BG22</accession>
<dbReference type="PANTHER" id="PTHR12411">
    <property type="entry name" value="CYSTEINE PROTEASE FAMILY C1-RELATED"/>
    <property type="match status" value="1"/>
</dbReference>
<dbReference type="EMBL" id="JADBJN010000004">
    <property type="protein sequence ID" value="KAG5668592.1"/>
    <property type="molecule type" value="Genomic_DNA"/>
</dbReference>
<dbReference type="Pfam" id="PF08246">
    <property type="entry name" value="Inhibitor_I29"/>
    <property type="match status" value="1"/>
</dbReference>
<name>A0A9J6BG22_POLVA</name>
<dbReference type="InterPro" id="IPR000668">
    <property type="entry name" value="Peptidase_C1A_C"/>
</dbReference>
<evidence type="ECO:0000256" key="2">
    <source>
        <dbReference type="ARBA" id="ARBA00022670"/>
    </source>
</evidence>
<keyword evidence="2" id="KW-0645">Protease</keyword>
<evidence type="ECO:0000313" key="10">
    <source>
        <dbReference type="EMBL" id="KAG5668592.1"/>
    </source>
</evidence>
<dbReference type="SUPFAM" id="SSF54001">
    <property type="entry name" value="Cysteine proteinases"/>
    <property type="match status" value="1"/>
</dbReference>
<keyword evidence="11" id="KW-1185">Reference proteome</keyword>
<gene>
    <name evidence="10" type="ORF">PVAND_016528</name>
</gene>
<keyword evidence="3" id="KW-0378">Hydrolase</keyword>
<dbReference type="AlphaFoldDB" id="A0A9J6BG22"/>
<evidence type="ECO:0000256" key="3">
    <source>
        <dbReference type="ARBA" id="ARBA00022801"/>
    </source>
</evidence>
<feature type="domain" description="Cathepsin propeptide inhibitor" evidence="9">
    <location>
        <begin position="68"/>
        <end position="128"/>
    </location>
</feature>
<evidence type="ECO:0000313" key="11">
    <source>
        <dbReference type="Proteomes" id="UP001107558"/>
    </source>
</evidence>
<comment type="caution">
    <text evidence="10">The sequence shown here is derived from an EMBL/GenBank/DDBJ whole genome shotgun (WGS) entry which is preliminary data.</text>
</comment>
<proteinExistence type="inferred from homology"/>
<dbReference type="PROSITE" id="PS00639">
    <property type="entry name" value="THIOL_PROTEASE_HIS"/>
    <property type="match status" value="1"/>
</dbReference>
<evidence type="ECO:0000256" key="4">
    <source>
        <dbReference type="ARBA" id="ARBA00022807"/>
    </source>
</evidence>
<dbReference type="Proteomes" id="UP001107558">
    <property type="component" value="Chromosome 4"/>
</dbReference>
<dbReference type="InterPro" id="IPR039417">
    <property type="entry name" value="Peptidase_C1A_papain-like"/>
</dbReference>
<dbReference type="OrthoDB" id="7852805at2759"/>